<dbReference type="AlphaFoldDB" id="A0AAD9Q431"/>
<dbReference type="Proteomes" id="UP001249851">
    <property type="component" value="Unassembled WGS sequence"/>
</dbReference>
<evidence type="ECO:0000256" key="14">
    <source>
        <dbReference type="ARBA" id="ARBA00030434"/>
    </source>
</evidence>
<dbReference type="CDD" id="cd11792">
    <property type="entry name" value="SH3_Fut8"/>
    <property type="match status" value="1"/>
</dbReference>
<evidence type="ECO:0000256" key="12">
    <source>
        <dbReference type="ARBA" id="ARBA00023136"/>
    </source>
</evidence>
<proteinExistence type="inferred from homology"/>
<evidence type="ECO:0000259" key="23">
    <source>
        <dbReference type="PROSITE" id="PS50002"/>
    </source>
</evidence>
<dbReference type="PROSITE" id="PS51659">
    <property type="entry name" value="GT23"/>
    <property type="match status" value="1"/>
</dbReference>
<evidence type="ECO:0000256" key="18">
    <source>
        <dbReference type="PROSITE-ProRule" id="PRU00192"/>
    </source>
</evidence>
<keyword evidence="20" id="KW-0175">Coiled coil</keyword>
<evidence type="ECO:0000256" key="20">
    <source>
        <dbReference type="SAM" id="Coils"/>
    </source>
</evidence>
<dbReference type="InterPro" id="IPR027350">
    <property type="entry name" value="GT23_dom"/>
</dbReference>
<keyword evidence="13" id="KW-1015">Disulfide bond</keyword>
<evidence type="ECO:0000256" key="1">
    <source>
        <dbReference type="ARBA" id="ARBA00004447"/>
    </source>
</evidence>
<feature type="region of interest" description="Important for donor substrate binding" evidence="19">
    <location>
        <begin position="382"/>
        <end position="383"/>
    </location>
</feature>
<dbReference type="CDD" id="cd11300">
    <property type="entry name" value="Fut8_like"/>
    <property type="match status" value="1"/>
</dbReference>
<evidence type="ECO:0000256" key="13">
    <source>
        <dbReference type="ARBA" id="ARBA00023157"/>
    </source>
</evidence>
<accession>A0AAD9Q431</accession>
<reference evidence="25" key="2">
    <citation type="journal article" date="2023" name="Science">
        <title>Genomic signatures of disease resistance in endangered staghorn corals.</title>
        <authorList>
            <person name="Vollmer S.V."/>
            <person name="Selwyn J.D."/>
            <person name="Despard B.A."/>
            <person name="Roesel C.L."/>
        </authorList>
    </citation>
    <scope>NUCLEOTIDE SEQUENCE</scope>
    <source>
        <strain evidence="25">K2</strain>
    </source>
</reference>
<evidence type="ECO:0000256" key="10">
    <source>
        <dbReference type="ARBA" id="ARBA00022989"/>
    </source>
</evidence>
<evidence type="ECO:0000259" key="24">
    <source>
        <dbReference type="PROSITE" id="PS51659"/>
    </source>
</evidence>
<keyword evidence="7 19" id="KW-0808">Transferase</keyword>
<dbReference type="Pfam" id="PF19745">
    <property type="entry name" value="FUT8_N_cat"/>
    <property type="match status" value="1"/>
</dbReference>
<evidence type="ECO:0000256" key="4">
    <source>
        <dbReference type="ARBA" id="ARBA00018201"/>
    </source>
</evidence>
<comment type="caution">
    <text evidence="25">The sequence shown here is derived from an EMBL/GenBank/DDBJ whole genome shotgun (WGS) entry which is preliminary data.</text>
</comment>
<keyword evidence="6 19" id="KW-0328">Glycosyltransferase</keyword>
<dbReference type="GO" id="GO:0006487">
    <property type="term" value="P:protein N-linked glycosylation"/>
    <property type="evidence" value="ECO:0007669"/>
    <property type="project" value="TreeGrafter"/>
</dbReference>
<evidence type="ECO:0000256" key="2">
    <source>
        <dbReference type="ARBA" id="ARBA00004922"/>
    </source>
</evidence>
<dbReference type="GO" id="GO:0008424">
    <property type="term" value="F:glycoprotein 6-alpha-L-fucosyltransferase activity"/>
    <property type="evidence" value="ECO:0007669"/>
    <property type="project" value="UniProtKB-EC"/>
</dbReference>
<comment type="subcellular location">
    <subcellularLocation>
        <location evidence="1">Golgi apparatus</location>
        <location evidence="1">Golgi stack membrane</location>
        <topology evidence="1">Single-pass type II membrane protein</topology>
    </subcellularLocation>
</comment>
<keyword evidence="12 22" id="KW-0472">Membrane</keyword>
<feature type="domain" description="SH3" evidence="23">
    <location>
        <begin position="519"/>
        <end position="580"/>
    </location>
</feature>
<comment type="catalytic activity">
    <reaction evidence="17">
        <text>N(4)-{beta-D-GlcNAc-(1-&gt;2)-alpha-D-Man-(1-&gt;3)-[beta-D-GlcNAc-(1-&gt;2)-alpha-D-Man-(1-&gt;6)]-beta-D-Man-(1-&gt;4)-beta-D-GlcNAc-(1-&gt;4)-beta-D-GlcNAc}-L-asparaginyl-[protein] + GDP-beta-L-fucose = an N(4)-{beta-D-GlcNAc-(1-&gt;2)-alpha-D-Man-(1-&gt;3)-[beta-D-GlcNAc-(1-&gt;2)-alpha-D-Man-(1-&gt;6)]-beta-D-Man-(1-&gt;4)-beta-D-GlcNAc-(1-&gt;4)-[alpha-L-Fuc-(1-&gt;6)]-beta-D-GlcNAc}-L-asparaginyl-[protein] + GDP + H(+)</text>
        <dbReference type="Rhea" id="RHEA:12985"/>
        <dbReference type="Rhea" id="RHEA-COMP:13526"/>
        <dbReference type="Rhea" id="RHEA-COMP:13532"/>
        <dbReference type="ChEBI" id="CHEBI:15378"/>
        <dbReference type="ChEBI" id="CHEBI:57273"/>
        <dbReference type="ChEBI" id="CHEBI:58189"/>
        <dbReference type="ChEBI" id="CHEBI:60651"/>
        <dbReference type="ChEBI" id="CHEBI:137207"/>
        <dbReference type="EC" id="2.4.1.68"/>
    </reaction>
</comment>
<dbReference type="InterPro" id="IPR045573">
    <property type="entry name" value="Fut8_N_cat"/>
</dbReference>
<dbReference type="EC" id="2.4.1.68" evidence="3"/>
<protein>
    <recommendedName>
        <fullName evidence="4">Alpha-(1,6)-fucosyltransferase</fullName>
        <ecNumber evidence="3">2.4.1.68</ecNumber>
    </recommendedName>
    <alternativeName>
        <fullName evidence="14">GDP-L-Fuc:N-acetyl-beta-D-glucosaminide alpha1,6-fucosyltransferase</fullName>
    </alternativeName>
    <alternativeName>
        <fullName evidence="16">GDP-fucose--glycoprotein fucosyltransferase</fullName>
    </alternativeName>
    <alternativeName>
        <fullName evidence="15">Glycoprotein 6-alpha-L-fucosyltransferase</fullName>
    </alternativeName>
</protein>
<dbReference type="PANTHER" id="PTHR13132">
    <property type="entry name" value="ALPHA- 1,6 -FUCOSYLTRANSFERASE"/>
    <property type="match status" value="1"/>
</dbReference>
<evidence type="ECO:0000256" key="5">
    <source>
        <dbReference type="ARBA" id="ARBA00022443"/>
    </source>
</evidence>
<comment type="pathway">
    <text evidence="2">Protein modification; protein glycosylation.</text>
</comment>
<dbReference type="FunFam" id="2.30.30.40:FF:000070">
    <property type="entry name" value="Alpha-(1,6)-fucosyltransferase"/>
    <property type="match status" value="1"/>
</dbReference>
<evidence type="ECO:0000256" key="19">
    <source>
        <dbReference type="PROSITE-ProRule" id="PRU00992"/>
    </source>
</evidence>
<feature type="domain" description="GT23" evidence="24">
    <location>
        <begin position="225"/>
        <end position="510"/>
    </location>
</feature>
<dbReference type="InterPro" id="IPR001452">
    <property type="entry name" value="SH3_domain"/>
</dbReference>
<reference evidence="25" key="1">
    <citation type="journal article" date="2023" name="G3 (Bethesda)">
        <title>Whole genome assembly and annotation of the endangered Caribbean coral Acropora cervicornis.</title>
        <authorList>
            <person name="Selwyn J.D."/>
            <person name="Vollmer S.V."/>
        </authorList>
    </citation>
    <scope>NUCLEOTIDE SEQUENCE</scope>
    <source>
        <strain evidence="25">K2</strain>
    </source>
</reference>
<dbReference type="Gene3D" id="1.10.287.1060">
    <property type="entry name" value="ESAT-6-like"/>
    <property type="match status" value="1"/>
</dbReference>
<dbReference type="InterPro" id="IPR036028">
    <property type="entry name" value="SH3-like_dom_sf"/>
</dbReference>
<dbReference type="SUPFAM" id="SSF50044">
    <property type="entry name" value="SH3-domain"/>
    <property type="match status" value="1"/>
</dbReference>
<dbReference type="SMART" id="SM00326">
    <property type="entry name" value="SH3"/>
    <property type="match status" value="1"/>
</dbReference>
<evidence type="ECO:0000256" key="9">
    <source>
        <dbReference type="ARBA" id="ARBA00022968"/>
    </source>
</evidence>
<comment type="similarity">
    <text evidence="19">Belongs to the glycosyltransferase 23 family.</text>
</comment>
<organism evidence="25 26">
    <name type="scientific">Acropora cervicornis</name>
    <name type="common">Staghorn coral</name>
    <dbReference type="NCBI Taxonomy" id="6130"/>
    <lineage>
        <taxon>Eukaryota</taxon>
        <taxon>Metazoa</taxon>
        <taxon>Cnidaria</taxon>
        <taxon>Anthozoa</taxon>
        <taxon>Hexacorallia</taxon>
        <taxon>Scleractinia</taxon>
        <taxon>Astrocoeniina</taxon>
        <taxon>Acroporidae</taxon>
        <taxon>Acropora</taxon>
    </lineage>
</organism>
<dbReference type="Gene3D" id="3.40.50.11350">
    <property type="match status" value="1"/>
</dbReference>
<evidence type="ECO:0000256" key="15">
    <source>
        <dbReference type="ARBA" id="ARBA00030648"/>
    </source>
</evidence>
<evidence type="ECO:0000256" key="8">
    <source>
        <dbReference type="ARBA" id="ARBA00022692"/>
    </source>
</evidence>
<feature type="compositionally biased region" description="Basic and acidic residues" evidence="21">
    <location>
        <begin position="107"/>
        <end position="117"/>
    </location>
</feature>
<dbReference type="PROSITE" id="PS50002">
    <property type="entry name" value="SH3"/>
    <property type="match status" value="1"/>
</dbReference>
<feature type="region of interest" description="Disordered" evidence="21">
    <location>
        <begin position="98"/>
        <end position="123"/>
    </location>
</feature>
<dbReference type="Pfam" id="PF14604">
    <property type="entry name" value="SH3_9"/>
    <property type="match status" value="1"/>
</dbReference>
<evidence type="ECO:0000256" key="3">
    <source>
        <dbReference type="ARBA" id="ARBA00012660"/>
    </source>
</evidence>
<evidence type="ECO:0000256" key="6">
    <source>
        <dbReference type="ARBA" id="ARBA00022676"/>
    </source>
</evidence>
<sequence length="590" mass="68441">MTSKATWRYIFVLVSIWLLVVVYMGWQHLSVLEDRNRNEAIASRKEREIELISLQLEKLKKSLAETQAVKKKWEMDARELRRKNLELEHELASLKSVNSVPSSSLPPKREQKDEKVEQFNGNSFTPPNKEFVIFRRRAEKTLKELWYFISSEVSKIKKVSGEEVKDKLSVMMATIEDMHHLLSINFEDLKTINGQHEWLEKEHNLLSDIVQKRLHFLQHPKDCNSAKKLVCQLNKGCGYGCQMHHLMYCFIVAYGLERTLVIDSSGWRYSPKGWNGVFKPVSKTCTTYHGSLSPWIGEGSSKEQNVLLPIVDSLFPRPKYMPLAVPRDLADKIHQIHSHPFVWWIGQFDKYLFRYSPETQHSIDRKRELLGFKKPIVGVQVRRTDKINTEAAFHSIEEYMYWVDLYYNKLEKVQVVEKRRVYLATDDGNLLPEAKMKYKNYEFISDQEISKSAGLNSRYTENSLHGVVFDIQMLSESDYLVCTFSSQVCRMAYEIMQSSQPDAAKKFQSLDDIYYFGGQSGHDVEAIYPHKARDGSEIDFNVGDRIGIAGNHWDGYSKGINHHQGKSGLFPSYKVQDVMEVADFPTYDAV</sequence>
<keyword evidence="10 22" id="KW-1133">Transmembrane helix</keyword>
<evidence type="ECO:0000313" key="26">
    <source>
        <dbReference type="Proteomes" id="UP001249851"/>
    </source>
</evidence>
<keyword evidence="26" id="KW-1185">Reference proteome</keyword>
<keyword evidence="5 18" id="KW-0728">SH3 domain</keyword>
<evidence type="ECO:0000256" key="17">
    <source>
        <dbReference type="ARBA" id="ARBA00093238"/>
    </source>
</evidence>
<name>A0AAD9Q431_ACRCE</name>
<feature type="coiled-coil region" evidence="20">
    <location>
        <begin position="42"/>
        <end position="97"/>
    </location>
</feature>
<evidence type="ECO:0000256" key="11">
    <source>
        <dbReference type="ARBA" id="ARBA00023034"/>
    </source>
</evidence>
<dbReference type="FunFam" id="3.40.50.11350:FF:000001">
    <property type="entry name" value="Alpha-(1,6)-fucosyltransferase"/>
    <property type="match status" value="1"/>
</dbReference>
<dbReference type="PANTHER" id="PTHR13132:SF29">
    <property type="entry name" value="ALPHA-(1,6)-FUCOSYLTRANSFERASE"/>
    <property type="match status" value="1"/>
</dbReference>
<evidence type="ECO:0000256" key="22">
    <source>
        <dbReference type="SAM" id="Phobius"/>
    </source>
</evidence>
<dbReference type="GO" id="GO:0032580">
    <property type="term" value="C:Golgi cisterna membrane"/>
    <property type="evidence" value="ECO:0007669"/>
    <property type="project" value="UniProtKB-SubCell"/>
</dbReference>
<feature type="transmembrane region" description="Helical" evidence="22">
    <location>
        <begin position="7"/>
        <end position="26"/>
    </location>
</feature>
<gene>
    <name evidence="25" type="ORF">P5673_024282</name>
</gene>
<keyword evidence="8 22" id="KW-0812">Transmembrane</keyword>
<evidence type="ECO:0000313" key="25">
    <source>
        <dbReference type="EMBL" id="KAK2554278.1"/>
    </source>
</evidence>
<keyword evidence="11" id="KW-0333">Golgi apparatus</keyword>
<evidence type="ECO:0000256" key="21">
    <source>
        <dbReference type="SAM" id="MobiDB-lite"/>
    </source>
</evidence>
<dbReference type="Gene3D" id="2.30.30.40">
    <property type="entry name" value="SH3 Domains"/>
    <property type="match status" value="1"/>
</dbReference>
<evidence type="ECO:0000256" key="7">
    <source>
        <dbReference type="ARBA" id="ARBA00022679"/>
    </source>
</evidence>
<evidence type="ECO:0000256" key="16">
    <source>
        <dbReference type="ARBA" id="ARBA00032208"/>
    </source>
</evidence>
<dbReference type="EMBL" id="JARQWQ010000071">
    <property type="protein sequence ID" value="KAK2554278.1"/>
    <property type="molecule type" value="Genomic_DNA"/>
</dbReference>
<keyword evidence="9" id="KW-0735">Signal-anchor</keyword>
<dbReference type="InterPro" id="IPR035653">
    <property type="entry name" value="Fut8_SH3"/>
</dbReference>